<sequence>MREFDSKTHSKQLQEGSADITRTDAIYIKHMSANVKGNGFGRALMRAVVTEALEQNKKIFLDASWSSHIFHLFMGMIPRNLEQSYVEMMYGIVGKSALQALKQCKTLEDCTRLTNRTRETLLFILEKEMPESENTLENIFNKREQLLELLKKRASFITYRFIPDLLDILEREITEKYPNTEGLYSVPMELSQEGQARWDEAIHKNIEFESFKGFEQLYPFMTEEQKERLNLILHYRPLVLTHLPLNFQDKHSPELIDEHKNVLLLELKNVFNDEKENSNPLVMELIKKITYKIENAAKTQQKLLEKSFQQTLQDINSIDSSFDKKVTKEAIQSHKVSLLSELDKIVKRAQNQVVFKHPEYARKFKDAIAEKRKEINNNADNRVISIEENFKMLVQQIAQIKIEFSQESMDALEAYRQELMKKLQEFEKEIEKISDKESYSEIIHKKQQEIESSYVARKKAIEVVSVIQQMEIDFTSCDNRDAIEAHKASLLAQLNEKVVTEKDQTLTQASLLQKTVSDRKQQIEESALARGKRVDSIEKSVKAIDTILATLQGKIGEVKQHHSKEALRRAKGLLTTLKESRDNYYENLLAKDDQDIPAGEVFLTSCKQAINEAKPVLIEDLGWGRYLHNLLKELANAVIKRVPFGNSLYFFKVSPAESASAVSEAEDALLNRQVPK</sequence>
<dbReference type="Proteomes" id="UP000201728">
    <property type="component" value="Chromosome"/>
</dbReference>
<proteinExistence type="predicted"/>
<name>A0A222P413_9GAMM</name>
<dbReference type="EMBL" id="CP016397">
    <property type="protein sequence ID" value="ASQ46573.1"/>
    <property type="molecule type" value="Genomic_DNA"/>
</dbReference>
<protein>
    <submittedName>
        <fullName evidence="2">Uncharacterized protein</fullName>
    </submittedName>
</protein>
<accession>A0A222P413</accession>
<evidence type="ECO:0000313" key="3">
    <source>
        <dbReference type="Proteomes" id="UP000201728"/>
    </source>
</evidence>
<keyword evidence="1" id="KW-0175">Coiled coil</keyword>
<keyword evidence="3" id="KW-1185">Reference proteome</keyword>
<dbReference type="KEGG" id="lcd:clem_10120"/>
<reference evidence="3" key="1">
    <citation type="submission" date="2016-07" db="EMBL/GenBank/DDBJ databases">
        <authorList>
            <person name="Florea S."/>
            <person name="Webb J.S."/>
            <person name="Jaromczyk J."/>
            <person name="Schardl C.L."/>
        </authorList>
    </citation>
    <scope>NUCLEOTIDE SEQUENCE [LARGE SCALE GENOMIC DNA]</scope>
    <source>
        <strain evidence="3">CDC-D5610</strain>
    </source>
</reference>
<evidence type="ECO:0000256" key="1">
    <source>
        <dbReference type="SAM" id="Coils"/>
    </source>
</evidence>
<feature type="coiled-coil region" evidence="1">
    <location>
        <begin position="402"/>
        <end position="436"/>
    </location>
</feature>
<evidence type="ECO:0000313" key="2">
    <source>
        <dbReference type="EMBL" id="ASQ46573.1"/>
    </source>
</evidence>
<dbReference type="RefSeq" id="WP_094091415.1">
    <property type="nucleotide sequence ID" value="NZ_CP016397.1"/>
</dbReference>
<gene>
    <name evidence="2" type="ORF">clem_10120</name>
</gene>
<dbReference type="OrthoDB" id="5652692at2"/>
<organism evidence="2 3">
    <name type="scientific">Legionella clemsonensis</name>
    <dbReference type="NCBI Taxonomy" id="1867846"/>
    <lineage>
        <taxon>Bacteria</taxon>
        <taxon>Pseudomonadati</taxon>
        <taxon>Pseudomonadota</taxon>
        <taxon>Gammaproteobacteria</taxon>
        <taxon>Legionellales</taxon>
        <taxon>Legionellaceae</taxon>
        <taxon>Legionella</taxon>
    </lineage>
</organism>
<dbReference type="AlphaFoldDB" id="A0A222P413"/>